<sequence>MKGLSQKNAPYVFVAPTLILLALFSLLPITIALVISFTDMDMAGLADYSNISFIGFDNYKEVLQDPSFQKSIFNTLFYVIIGVPLVIVISLMIALLINAGRARIFKAFRVIFYMPSVTNVVAVAVVWSYLYNPSLGLLNYILTSLGLGPVPWLQDPVMAKISLIILAVWRAIGLNMLIFIAALKGISKTYYEAAQIDGASAWRQTWSITIPLLRFAIFFVSMTTMIGWLQFFEEPFVMTNGGPLDGTLSVALFIYNNGFQFSKFGYAAAGSFILFFAIILITLVQYKFQNKEADV</sequence>
<evidence type="ECO:0000256" key="5">
    <source>
        <dbReference type="ARBA" id="ARBA00022989"/>
    </source>
</evidence>
<feature type="transmembrane region" description="Helical" evidence="7">
    <location>
        <begin position="161"/>
        <end position="183"/>
    </location>
</feature>
<evidence type="ECO:0000313" key="11">
    <source>
        <dbReference type="Proteomes" id="UP000029278"/>
    </source>
</evidence>
<evidence type="ECO:0000313" key="10">
    <source>
        <dbReference type="EMBL" id="MUG23988.1"/>
    </source>
</evidence>
<dbReference type="GO" id="GO:0055085">
    <property type="term" value="P:transmembrane transport"/>
    <property type="evidence" value="ECO:0007669"/>
    <property type="project" value="InterPro"/>
</dbReference>
<keyword evidence="3" id="KW-1003">Cell membrane</keyword>
<dbReference type="Proteomes" id="UP000442469">
    <property type="component" value="Unassembled WGS sequence"/>
</dbReference>
<dbReference type="InterPro" id="IPR051393">
    <property type="entry name" value="ABC_transporter_permease"/>
</dbReference>
<dbReference type="OrthoDB" id="9788108at2"/>
<evidence type="ECO:0000256" key="2">
    <source>
        <dbReference type="ARBA" id="ARBA00022448"/>
    </source>
</evidence>
<keyword evidence="4 7" id="KW-0812">Transmembrane</keyword>
<evidence type="ECO:0000256" key="3">
    <source>
        <dbReference type="ARBA" id="ARBA00022475"/>
    </source>
</evidence>
<comment type="caution">
    <text evidence="9">The sequence shown here is derived from an EMBL/GenBank/DDBJ whole genome shotgun (WGS) entry which is preliminary data.</text>
</comment>
<dbReference type="Pfam" id="PF00528">
    <property type="entry name" value="BPD_transp_1"/>
    <property type="match status" value="1"/>
</dbReference>
<feature type="transmembrane region" description="Helical" evidence="7">
    <location>
        <begin position="76"/>
        <end position="98"/>
    </location>
</feature>
<dbReference type="Proteomes" id="UP000029278">
    <property type="component" value="Unassembled WGS sequence"/>
</dbReference>
<evidence type="ECO:0000256" key="4">
    <source>
        <dbReference type="ARBA" id="ARBA00022692"/>
    </source>
</evidence>
<dbReference type="GeneID" id="77007917"/>
<dbReference type="SUPFAM" id="SSF161098">
    <property type="entry name" value="MetI-like"/>
    <property type="match status" value="1"/>
</dbReference>
<dbReference type="GO" id="GO:0005886">
    <property type="term" value="C:plasma membrane"/>
    <property type="evidence" value="ECO:0007669"/>
    <property type="project" value="UniProtKB-SubCell"/>
</dbReference>
<dbReference type="PANTHER" id="PTHR30193">
    <property type="entry name" value="ABC TRANSPORTER PERMEASE PROTEIN"/>
    <property type="match status" value="1"/>
</dbReference>
<evidence type="ECO:0000256" key="7">
    <source>
        <dbReference type="RuleBase" id="RU363032"/>
    </source>
</evidence>
<keyword evidence="11" id="KW-1185">Reference proteome</keyword>
<keyword evidence="2 7" id="KW-0813">Transport</keyword>
<comment type="subcellular location">
    <subcellularLocation>
        <location evidence="1 7">Cell membrane</location>
        <topology evidence="1 7">Multi-pass membrane protein</topology>
    </subcellularLocation>
</comment>
<keyword evidence="6 7" id="KW-0472">Membrane</keyword>
<feature type="transmembrane region" description="Helical" evidence="7">
    <location>
        <begin position="212"/>
        <end position="231"/>
    </location>
</feature>
<name>A0A090YBD0_PAEMA</name>
<keyword evidence="5 7" id="KW-1133">Transmembrane helix</keyword>
<dbReference type="EMBL" id="JMQA01000041">
    <property type="protein sequence ID" value="KFM95809.1"/>
    <property type="molecule type" value="Genomic_DNA"/>
</dbReference>
<dbReference type="Gene3D" id="1.10.3720.10">
    <property type="entry name" value="MetI-like"/>
    <property type="match status" value="1"/>
</dbReference>
<dbReference type="PANTHER" id="PTHR30193:SF37">
    <property type="entry name" value="INNER MEMBRANE ABC TRANSPORTER PERMEASE PROTEIN YCJO"/>
    <property type="match status" value="1"/>
</dbReference>
<feature type="transmembrane region" description="Helical" evidence="7">
    <location>
        <begin position="12"/>
        <end position="35"/>
    </location>
</feature>
<dbReference type="PROSITE" id="PS50928">
    <property type="entry name" value="ABC_TM1"/>
    <property type="match status" value="1"/>
</dbReference>
<dbReference type="InterPro" id="IPR035906">
    <property type="entry name" value="MetI-like_sf"/>
</dbReference>
<feature type="transmembrane region" description="Helical" evidence="7">
    <location>
        <begin position="264"/>
        <end position="284"/>
    </location>
</feature>
<dbReference type="RefSeq" id="WP_036623902.1">
    <property type="nucleotide sequence ID" value="NZ_BGML01000008.1"/>
</dbReference>
<evidence type="ECO:0000313" key="9">
    <source>
        <dbReference type="EMBL" id="KFM95809.1"/>
    </source>
</evidence>
<evidence type="ECO:0000259" key="8">
    <source>
        <dbReference type="PROSITE" id="PS50928"/>
    </source>
</evidence>
<dbReference type="AlphaFoldDB" id="A0A090YBD0"/>
<comment type="similarity">
    <text evidence="7">Belongs to the binding-protein-dependent transport system permease family.</text>
</comment>
<proteinExistence type="inferred from homology"/>
<evidence type="ECO:0000256" key="6">
    <source>
        <dbReference type="ARBA" id="ARBA00023136"/>
    </source>
</evidence>
<feature type="transmembrane region" description="Helical" evidence="7">
    <location>
        <begin position="110"/>
        <end position="130"/>
    </location>
</feature>
<dbReference type="EMBL" id="WNZZ01000012">
    <property type="protein sequence ID" value="MUG23988.1"/>
    <property type="molecule type" value="Genomic_DNA"/>
</dbReference>
<evidence type="ECO:0000313" key="12">
    <source>
        <dbReference type="Proteomes" id="UP000442469"/>
    </source>
</evidence>
<reference evidence="10 12" key="2">
    <citation type="submission" date="2019-11" db="EMBL/GenBank/DDBJ databases">
        <title>Draft genome sequences of five Paenibacillus species of dairy origin.</title>
        <authorList>
            <person name="Olajide A.M."/>
            <person name="Chen S."/>
            <person name="Lapointe G."/>
        </authorList>
    </citation>
    <scope>NUCLEOTIDE SEQUENCE [LARGE SCALE GENOMIC DNA]</scope>
    <source>
        <strain evidence="10 12">3CT49</strain>
    </source>
</reference>
<accession>A0A090YBD0</accession>
<dbReference type="SUPFAM" id="SSF160964">
    <property type="entry name" value="MalF N-terminal region-like"/>
    <property type="match status" value="1"/>
</dbReference>
<protein>
    <submittedName>
        <fullName evidence="10">ABC transporter permease subunit</fullName>
    </submittedName>
    <submittedName>
        <fullName evidence="9">Binding--dependent transport system inner membrane component family protein</fullName>
    </submittedName>
</protein>
<reference evidence="9 11" key="1">
    <citation type="submission" date="2014-04" db="EMBL/GenBank/DDBJ databases">
        <authorList>
            <person name="Bishop-Lilly K.A."/>
            <person name="Broomall S.M."/>
            <person name="Chain P.S."/>
            <person name="Chertkov O."/>
            <person name="Coyne S.R."/>
            <person name="Daligault H.E."/>
            <person name="Davenport K.W."/>
            <person name="Erkkila T."/>
            <person name="Frey K.G."/>
            <person name="Gibbons H.S."/>
            <person name="Gu W."/>
            <person name="Jaissle J."/>
            <person name="Johnson S.L."/>
            <person name="Koroleva G.I."/>
            <person name="Ladner J.T."/>
            <person name="Lo C.-C."/>
            <person name="Minogue T.D."/>
            <person name="Munk C."/>
            <person name="Palacios G.F."/>
            <person name="Redden C.L."/>
            <person name="Rosenzweig C.N."/>
            <person name="Scholz M.B."/>
            <person name="Teshima H."/>
            <person name="Xu Y."/>
        </authorList>
    </citation>
    <scope>NUCLEOTIDE SEQUENCE [LARGE SCALE GENOMIC DNA]</scope>
    <source>
        <strain evidence="9 11">8244</strain>
    </source>
</reference>
<evidence type="ECO:0000256" key="1">
    <source>
        <dbReference type="ARBA" id="ARBA00004651"/>
    </source>
</evidence>
<dbReference type="InterPro" id="IPR000515">
    <property type="entry name" value="MetI-like"/>
</dbReference>
<dbReference type="CDD" id="cd06261">
    <property type="entry name" value="TM_PBP2"/>
    <property type="match status" value="1"/>
</dbReference>
<dbReference type="PATRIC" id="fig|44252.3.peg.5155"/>
<organism evidence="9 11">
    <name type="scientific">Paenibacillus macerans</name>
    <name type="common">Bacillus macerans</name>
    <dbReference type="NCBI Taxonomy" id="44252"/>
    <lineage>
        <taxon>Bacteria</taxon>
        <taxon>Bacillati</taxon>
        <taxon>Bacillota</taxon>
        <taxon>Bacilli</taxon>
        <taxon>Bacillales</taxon>
        <taxon>Paenibacillaceae</taxon>
        <taxon>Paenibacillus</taxon>
    </lineage>
</organism>
<gene>
    <name evidence="9" type="ORF">DJ90_2273</name>
    <name evidence="10" type="ORF">GNQ08_16485</name>
</gene>
<dbReference type="HOGENOM" id="CLU_016047_0_0_9"/>
<feature type="domain" description="ABC transmembrane type-1" evidence="8">
    <location>
        <begin position="72"/>
        <end position="285"/>
    </location>
</feature>
<dbReference type="STRING" id="44252.DJ90_2273"/>